<dbReference type="EMBL" id="PQVF01000003">
    <property type="protein sequence ID" value="POY37915.1"/>
    <property type="molecule type" value="Genomic_DNA"/>
</dbReference>
<feature type="domain" description="Thioredoxin" evidence="2">
    <location>
        <begin position="11"/>
        <end position="150"/>
    </location>
</feature>
<feature type="chain" id="PRO_5015776478" description="Thioredoxin domain-containing protein" evidence="1">
    <location>
        <begin position="21"/>
        <end position="458"/>
    </location>
</feature>
<evidence type="ECO:0000313" key="3">
    <source>
        <dbReference type="EMBL" id="POY37915.1"/>
    </source>
</evidence>
<organism evidence="3 4">
    <name type="scientific">Solitalea longa</name>
    <dbReference type="NCBI Taxonomy" id="2079460"/>
    <lineage>
        <taxon>Bacteria</taxon>
        <taxon>Pseudomonadati</taxon>
        <taxon>Bacteroidota</taxon>
        <taxon>Sphingobacteriia</taxon>
        <taxon>Sphingobacteriales</taxon>
        <taxon>Sphingobacteriaceae</taxon>
        <taxon>Solitalea</taxon>
    </lineage>
</organism>
<dbReference type="RefSeq" id="WP_103788046.1">
    <property type="nucleotide sequence ID" value="NZ_PQVF01000003.1"/>
</dbReference>
<dbReference type="OrthoDB" id="120730at2"/>
<accession>A0A2S5A5U3</accession>
<dbReference type="Gene3D" id="3.40.30.10">
    <property type="entry name" value="Glutaredoxin"/>
    <property type="match status" value="1"/>
</dbReference>
<evidence type="ECO:0000259" key="2">
    <source>
        <dbReference type="PROSITE" id="PS51352"/>
    </source>
</evidence>
<dbReference type="GO" id="GO:0045454">
    <property type="term" value="P:cell redox homeostasis"/>
    <property type="evidence" value="ECO:0007669"/>
    <property type="project" value="TreeGrafter"/>
</dbReference>
<name>A0A2S5A5U3_9SPHI</name>
<dbReference type="PANTHER" id="PTHR32234:SF0">
    <property type="entry name" value="THIOL:DISULFIDE INTERCHANGE PROTEIN DSBD"/>
    <property type="match status" value="1"/>
</dbReference>
<dbReference type="Pfam" id="PF13098">
    <property type="entry name" value="Thioredoxin_2"/>
    <property type="match status" value="1"/>
</dbReference>
<proteinExistence type="predicted"/>
<dbReference type="GO" id="GO:0015035">
    <property type="term" value="F:protein-disulfide reductase activity"/>
    <property type="evidence" value="ECO:0007669"/>
    <property type="project" value="TreeGrafter"/>
</dbReference>
<dbReference type="PROSITE" id="PS51352">
    <property type="entry name" value="THIOREDOXIN_2"/>
    <property type="match status" value="1"/>
</dbReference>
<gene>
    <name evidence="3" type="ORF">C3K47_05150</name>
</gene>
<evidence type="ECO:0000313" key="4">
    <source>
        <dbReference type="Proteomes" id="UP000236893"/>
    </source>
</evidence>
<comment type="caution">
    <text evidence="3">The sequence shown here is derived from an EMBL/GenBank/DDBJ whole genome shotgun (WGS) entry which is preliminary data.</text>
</comment>
<dbReference type="SUPFAM" id="SSF52833">
    <property type="entry name" value="Thioredoxin-like"/>
    <property type="match status" value="1"/>
</dbReference>
<dbReference type="InterPro" id="IPR036249">
    <property type="entry name" value="Thioredoxin-like_sf"/>
</dbReference>
<keyword evidence="1" id="KW-0732">Signal</keyword>
<dbReference type="AlphaFoldDB" id="A0A2S5A5U3"/>
<dbReference type="InterPro" id="IPR013766">
    <property type="entry name" value="Thioredoxin_domain"/>
</dbReference>
<dbReference type="InterPro" id="IPR012336">
    <property type="entry name" value="Thioredoxin-like_fold"/>
</dbReference>
<sequence>MKTLGSIILMMLLAITASIAQDKGVKFEETLTLQQLKEKAKTENKYIFIDVMATWCVPCKQMDKEVYTAENVGTVMNSKFISVKAQIDKGANDSEHTKNWYATAEELSKEYKIMALPTYLFFSPDGNIVHKGTGYLAPDDFLKLANNALNPNEQFYSKYTNAVNNYRKGDKNFDIMPALIATADDMGHVKLRDSLINDYMYNYLFKKSDDELFTKANMEFISRNAGRLTSKDRFFKLMYADKVKHALADSVLGMPGWAASVVKVVIYNEEINDHIYKDGKIINLNPNWKAIQATISKKYNPTLAEKYVLSTQIGFYKTQKDWKKYAAVFDQNLKKFPPKPNKAGQRNLPESFEVNAAAWEIFLKSNEKWLLEKALSWSEQSLKFDEEPNVQYYDTKSNLLYKLGRVEEAIATEEFAIAQDRAFVEKYYKLKKGFFEDPYKATIEKMKKGEPTWGEGVQ</sequence>
<keyword evidence="4" id="KW-1185">Reference proteome</keyword>
<protein>
    <recommendedName>
        <fullName evidence="2">Thioredoxin domain-containing protein</fullName>
    </recommendedName>
</protein>
<reference evidence="3 4" key="1">
    <citation type="submission" date="2018-01" db="EMBL/GenBank/DDBJ databases">
        <authorList>
            <person name="Gaut B.S."/>
            <person name="Morton B.R."/>
            <person name="Clegg M.T."/>
            <person name="Duvall M.R."/>
        </authorList>
    </citation>
    <scope>NUCLEOTIDE SEQUENCE [LARGE SCALE GENOMIC DNA]</scope>
    <source>
        <strain evidence="3 4">HR-AV</strain>
    </source>
</reference>
<dbReference type="PANTHER" id="PTHR32234">
    <property type="entry name" value="THIOL:DISULFIDE INTERCHANGE PROTEIN DSBD"/>
    <property type="match status" value="1"/>
</dbReference>
<dbReference type="Proteomes" id="UP000236893">
    <property type="component" value="Unassembled WGS sequence"/>
</dbReference>
<evidence type="ECO:0000256" key="1">
    <source>
        <dbReference type="SAM" id="SignalP"/>
    </source>
</evidence>
<feature type="signal peptide" evidence="1">
    <location>
        <begin position="1"/>
        <end position="20"/>
    </location>
</feature>